<accession>A0ABQ5E2G9</accession>
<evidence type="ECO:0000256" key="1">
    <source>
        <dbReference type="SAM" id="MobiDB-lite"/>
    </source>
</evidence>
<evidence type="ECO:0000313" key="2">
    <source>
        <dbReference type="EMBL" id="GJT45635.1"/>
    </source>
</evidence>
<proteinExistence type="predicted"/>
<organism evidence="2 3">
    <name type="scientific">Tanacetum coccineum</name>
    <dbReference type="NCBI Taxonomy" id="301880"/>
    <lineage>
        <taxon>Eukaryota</taxon>
        <taxon>Viridiplantae</taxon>
        <taxon>Streptophyta</taxon>
        <taxon>Embryophyta</taxon>
        <taxon>Tracheophyta</taxon>
        <taxon>Spermatophyta</taxon>
        <taxon>Magnoliopsida</taxon>
        <taxon>eudicotyledons</taxon>
        <taxon>Gunneridae</taxon>
        <taxon>Pentapetalae</taxon>
        <taxon>asterids</taxon>
        <taxon>campanulids</taxon>
        <taxon>Asterales</taxon>
        <taxon>Asteraceae</taxon>
        <taxon>Asteroideae</taxon>
        <taxon>Anthemideae</taxon>
        <taxon>Anthemidinae</taxon>
        <taxon>Tanacetum</taxon>
    </lineage>
</organism>
<reference evidence="2" key="2">
    <citation type="submission" date="2022-01" db="EMBL/GenBank/DDBJ databases">
        <authorList>
            <person name="Yamashiro T."/>
            <person name="Shiraishi A."/>
            <person name="Satake H."/>
            <person name="Nakayama K."/>
        </authorList>
    </citation>
    <scope>NUCLEOTIDE SEQUENCE</scope>
</reference>
<sequence length="240" mass="26939">MSVATIEMMGLVTLFDIINDDDDDDDKDPPTRPNQGKKTKRRGTKESESSKKPSTTKETPKGKAPSKGSKTGKFTSAKESVEELIDEVAMDDVVYTAGEDVVHDVIENLTQDLLLGPAYNLLKGTCTNNIELEYNFQECFNALTDKLDWNNPEGDRYSFDLSKPLPLQGCPGHLTVVVDYFFNNDLEYLKTLNPEKMYTPSITKIKAARYEIVGIKDMTSTLWSNIKHAYDKDAEKGIKH</sequence>
<feature type="region of interest" description="Disordered" evidence="1">
    <location>
        <begin position="18"/>
        <end position="77"/>
    </location>
</feature>
<protein>
    <submittedName>
        <fullName evidence="2">Uncharacterized protein</fullName>
    </submittedName>
</protein>
<gene>
    <name evidence="2" type="ORF">Tco_0954350</name>
</gene>
<evidence type="ECO:0000313" key="3">
    <source>
        <dbReference type="Proteomes" id="UP001151760"/>
    </source>
</evidence>
<name>A0ABQ5E2G9_9ASTR</name>
<keyword evidence="3" id="KW-1185">Reference proteome</keyword>
<feature type="compositionally biased region" description="Polar residues" evidence="1">
    <location>
        <begin position="68"/>
        <end position="77"/>
    </location>
</feature>
<feature type="compositionally biased region" description="Acidic residues" evidence="1">
    <location>
        <begin position="18"/>
        <end position="27"/>
    </location>
</feature>
<comment type="caution">
    <text evidence="2">The sequence shown here is derived from an EMBL/GenBank/DDBJ whole genome shotgun (WGS) entry which is preliminary data.</text>
</comment>
<dbReference type="EMBL" id="BQNB010015918">
    <property type="protein sequence ID" value="GJT45635.1"/>
    <property type="molecule type" value="Genomic_DNA"/>
</dbReference>
<dbReference type="Proteomes" id="UP001151760">
    <property type="component" value="Unassembled WGS sequence"/>
</dbReference>
<reference evidence="2" key="1">
    <citation type="journal article" date="2022" name="Int. J. Mol. Sci.">
        <title>Draft Genome of Tanacetum Coccineum: Genomic Comparison of Closely Related Tanacetum-Family Plants.</title>
        <authorList>
            <person name="Yamashiro T."/>
            <person name="Shiraishi A."/>
            <person name="Nakayama K."/>
            <person name="Satake H."/>
        </authorList>
    </citation>
    <scope>NUCLEOTIDE SEQUENCE</scope>
</reference>